<name>A0A849VCT2_9GAMM</name>
<dbReference type="Proteomes" id="UP000586305">
    <property type="component" value="Unassembled WGS sequence"/>
</dbReference>
<evidence type="ECO:0000313" key="1">
    <source>
        <dbReference type="EMBL" id="NOU49501.1"/>
    </source>
</evidence>
<comment type="caution">
    <text evidence="1">The sequence shown here is derived from an EMBL/GenBank/DDBJ whole genome shotgun (WGS) entry which is preliminary data.</text>
</comment>
<accession>A0A849VCT2</accession>
<sequence length="1055" mass="116570">MSIDLKLTEINAIVTEQTNEVSNLKTAIEDSWQEIDKVHALAKQNHQAARNWQTKTGKVTFKDLNDAEYQVDTLATLINETQKINPHPEVMTKAQFDALRQMRKQQYAGSGFVEWGYGDLTNNAVNNGMWAYQNKLNLGRSGKTSGWVGEDKSSSPFSKVVVDGVSHELQSVDYPYGIVSCKFPPAPDGTKTYDSATGKVTEHGNAEPAFGGVIKQAAFSVDYDLPVYPEPEKPWHMFANPSRGSASILNKQLTIIDDGTGGEERVNYAKQNFTLEPNTTYKATYYLAEYQRSGGVDGINFIVNNAGTERFSFVAHTNGDSGYFELEFTTGPEGGAYYIILYAGDNGLARYNQVSIQKSTEQVITSRKDLVFLESWHEKIADKDVVYPLGNVQFGASTYEGIGLANNLVGQGYSAFGEWDTNTKGYGVKWSTLSAANRVKFLKNPEHNIYYDPEAKAYIQVRYRVRVVEGLGDGHGSFVSNNADTRGLGGRYDNVNTRFQVPPQGASLISPKNYMNYSEQGNYLPYRYHAQMNIEPQLGLYAASKDGSVGSRTDFAHQGQCFAIPIALVQRLNQGAYHPSYNPMGTGRRRISGGYYYTWYQTHDQLTEIRSVYDCFDSQANNGGGNKGEHGFSYIENGSVYCGRSDQYKYYDAIYAGQVEDLRLNANKLDVNQLREDTMRKAVAGTLRGKEGPLFTQFKALHKGYLTGSNLQNAIFKDSPNNGTSLDLYANGFPSGTPIMMWQPSTNTTLYGQVSTANSHMMLTGNPSNLGKGGHVIPTTLGINMSDVCYFAEVKKLSAGFDSLPWVDIIGHPERIAATFPDGVVGQWIPKLPTGEIERFTANRKAAGRQFGVFTLDNGASWGVTLSTFHSVSNDFTNGCEVNRVQLMHYESPSICTEANALVKVIGNVGNCYITNSSETHLGNRLQPSLTSQIGINNTNNAVHNLVTTSYSFNESSEPRDESFGAIYQNWRHAPIELNAVNNSPAVKVLPTLTVKNGLYYLQFHGAELKHNRTDWGDDQTIPIVNGEDIKTDLNGNTVKVFCHHTQLPLGIASQ</sequence>
<dbReference type="EMBL" id="JABBPG010000001">
    <property type="protein sequence ID" value="NOU49501.1"/>
    <property type="molecule type" value="Genomic_DNA"/>
</dbReference>
<dbReference type="AlphaFoldDB" id="A0A849VCT2"/>
<reference evidence="1 2" key="1">
    <citation type="submission" date="2020-04" db="EMBL/GenBank/DDBJ databases">
        <title>Pseudoalteromonas caenipelagi sp. nov., isolated from a tidal flat.</title>
        <authorList>
            <person name="Park S."/>
            <person name="Yoon J.-H."/>
        </authorList>
    </citation>
    <scope>NUCLEOTIDE SEQUENCE [LARGE SCALE GENOMIC DNA]</scope>
    <source>
        <strain evidence="1 2">JBTF-M23</strain>
    </source>
</reference>
<proteinExistence type="predicted"/>
<protein>
    <submittedName>
        <fullName evidence="1">Uncharacterized protein</fullName>
    </submittedName>
</protein>
<evidence type="ECO:0000313" key="2">
    <source>
        <dbReference type="Proteomes" id="UP000586305"/>
    </source>
</evidence>
<gene>
    <name evidence="1" type="ORF">HG263_02925</name>
</gene>
<dbReference type="RefSeq" id="WP_171624569.1">
    <property type="nucleotide sequence ID" value="NZ_JABBPG010000001.1"/>
</dbReference>
<organism evidence="1 2">
    <name type="scientific">Pseudoalteromonas caenipelagi</name>
    <dbReference type="NCBI Taxonomy" id="2726988"/>
    <lineage>
        <taxon>Bacteria</taxon>
        <taxon>Pseudomonadati</taxon>
        <taxon>Pseudomonadota</taxon>
        <taxon>Gammaproteobacteria</taxon>
        <taxon>Alteromonadales</taxon>
        <taxon>Pseudoalteromonadaceae</taxon>
        <taxon>Pseudoalteromonas</taxon>
    </lineage>
</organism>
<keyword evidence="2" id="KW-1185">Reference proteome</keyword>